<dbReference type="CDD" id="cd00078">
    <property type="entry name" value="HECTc"/>
    <property type="match status" value="1"/>
</dbReference>
<evidence type="ECO:0000313" key="10">
    <source>
        <dbReference type="Proteomes" id="UP000664534"/>
    </source>
</evidence>
<protein>
    <recommendedName>
        <fullName evidence="3">HECT-type E3 ubiquitin transferase</fullName>
        <ecNumber evidence="3">2.3.2.26</ecNumber>
    </recommendedName>
</protein>
<dbReference type="PROSITE" id="PS50237">
    <property type="entry name" value="HECT"/>
    <property type="match status" value="1"/>
</dbReference>
<accession>A0A8H3INN4</accession>
<dbReference type="SMART" id="SM00119">
    <property type="entry name" value="HECTc"/>
    <property type="match status" value="1"/>
</dbReference>
<evidence type="ECO:0000256" key="5">
    <source>
        <dbReference type="ARBA" id="ARBA00022786"/>
    </source>
</evidence>
<feature type="compositionally biased region" description="Polar residues" evidence="7">
    <location>
        <begin position="31"/>
        <end position="45"/>
    </location>
</feature>
<feature type="region of interest" description="Disordered" evidence="7">
    <location>
        <begin position="1"/>
        <end position="72"/>
    </location>
</feature>
<reference evidence="9" key="1">
    <citation type="submission" date="2021-03" db="EMBL/GenBank/DDBJ databases">
        <authorList>
            <person name="Tagirdzhanova G."/>
        </authorList>
    </citation>
    <scope>NUCLEOTIDE SEQUENCE</scope>
</reference>
<dbReference type="GO" id="GO:0000209">
    <property type="term" value="P:protein polyubiquitination"/>
    <property type="evidence" value="ECO:0007669"/>
    <property type="project" value="InterPro"/>
</dbReference>
<dbReference type="FunFam" id="3.30.2160.10:FF:000015">
    <property type="entry name" value="IQ and HECT domain protein"/>
    <property type="match status" value="1"/>
</dbReference>
<comment type="catalytic activity">
    <reaction evidence="1">
        <text>S-ubiquitinyl-[E2 ubiquitin-conjugating enzyme]-L-cysteine + [acceptor protein]-L-lysine = [E2 ubiquitin-conjugating enzyme]-L-cysteine + N(6)-ubiquitinyl-[acceptor protein]-L-lysine.</text>
        <dbReference type="EC" id="2.3.2.26"/>
    </reaction>
</comment>
<dbReference type="Gene3D" id="3.90.1750.10">
    <property type="entry name" value="Hect, E3 ligase catalytic domains"/>
    <property type="match status" value="1"/>
</dbReference>
<dbReference type="Proteomes" id="UP000664534">
    <property type="component" value="Unassembled WGS sequence"/>
</dbReference>
<comment type="pathway">
    <text evidence="2">Protein modification; protein ubiquitination.</text>
</comment>
<dbReference type="OrthoDB" id="8068875at2759"/>
<feature type="compositionally biased region" description="Basic and acidic residues" evidence="7">
    <location>
        <begin position="48"/>
        <end position="61"/>
    </location>
</feature>
<dbReference type="SUPFAM" id="SSF56204">
    <property type="entry name" value="Hect, E3 ligase catalytic domain"/>
    <property type="match status" value="1"/>
</dbReference>
<dbReference type="InterPro" id="IPR000569">
    <property type="entry name" value="HECT_dom"/>
</dbReference>
<dbReference type="PANTHER" id="PTHR45700">
    <property type="entry name" value="UBIQUITIN-PROTEIN LIGASE E3C"/>
    <property type="match status" value="1"/>
</dbReference>
<organism evidence="9 10">
    <name type="scientific">Imshaugia aleurites</name>
    <dbReference type="NCBI Taxonomy" id="172621"/>
    <lineage>
        <taxon>Eukaryota</taxon>
        <taxon>Fungi</taxon>
        <taxon>Dikarya</taxon>
        <taxon>Ascomycota</taxon>
        <taxon>Pezizomycotina</taxon>
        <taxon>Lecanoromycetes</taxon>
        <taxon>OSLEUM clade</taxon>
        <taxon>Lecanoromycetidae</taxon>
        <taxon>Lecanorales</taxon>
        <taxon>Lecanorineae</taxon>
        <taxon>Parmeliaceae</taxon>
        <taxon>Imshaugia</taxon>
    </lineage>
</organism>
<dbReference type="Pfam" id="PF00632">
    <property type="entry name" value="HECT"/>
    <property type="match status" value="1"/>
</dbReference>
<evidence type="ECO:0000256" key="4">
    <source>
        <dbReference type="ARBA" id="ARBA00022679"/>
    </source>
</evidence>
<feature type="active site" description="Glycyl thioester intermediate" evidence="6">
    <location>
        <position position="1185"/>
    </location>
</feature>
<gene>
    <name evidence="9" type="ORF">IMSHALPRED_007261</name>
</gene>
<dbReference type="Pfam" id="PF00612">
    <property type="entry name" value="IQ"/>
    <property type="match status" value="1"/>
</dbReference>
<keyword evidence="5 6" id="KW-0833">Ubl conjugation pathway</keyword>
<dbReference type="CDD" id="cd23767">
    <property type="entry name" value="IQCD"/>
    <property type="match status" value="1"/>
</dbReference>
<feature type="compositionally biased region" description="Acidic residues" evidence="7">
    <location>
        <begin position="713"/>
        <end position="724"/>
    </location>
</feature>
<feature type="region of interest" description="Disordered" evidence="7">
    <location>
        <begin position="692"/>
        <end position="755"/>
    </location>
</feature>
<proteinExistence type="predicted"/>
<evidence type="ECO:0000259" key="8">
    <source>
        <dbReference type="PROSITE" id="PS50237"/>
    </source>
</evidence>
<dbReference type="FunFam" id="3.30.2410.10:FF:000011">
    <property type="entry name" value="Putative Ubiquitin-protein ligase E3C"/>
    <property type="match status" value="1"/>
</dbReference>
<keyword evidence="10" id="KW-1185">Reference proteome</keyword>
<name>A0A8H3INN4_9LECA</name>
<dbReference type="Gene3D" id="3.30.2410.10">
    <property type="entry name" value="Hect, E3 ligase catalytic domain"/>
    <property type="match status" value="1"/>
</dbReference>
<evidence type="ECO:0000256" key="1">
    <source>
        <dbReference type="ARBA" id="ARBA00000885"/>
    </source>
</evidence>
<keyword evidence="4" id="KW-0808">Transferase</keyword>
<feature type="compositionally biased region" description="Polar residues" evidence="7">
    <location>
        <begin position="1"/>
        <end position="24"/>
    </location>
</feature>
<dbReference type="AlphaFoldDB" id="A0A8H3INN4"/>
<dbReference type="EMBL" id="CAJPDT010000047">
    <property type="protein sequence ID" value="CAF9927640.1"/>
    <property type="molecule type" value="Genomic_DNA"/>
</dbReference>
<dbReference type="InterPro" id="IPR044611">
    <property type="entry name" value="E3A/B/C-like"/>
</dbReference>
<dbReference type="PROSITE" id="PS50096">
    <property type="entry name" value="IQ"/>
    <property type="match status" value="1"/>
</dbReference>
<dbReference type="SMART" id="SM00015">
    <property type="entry name" value="IQ"/>
    <property type="match status" value="1"/>
</dbReference>
<dbReference type="GO" id="GO:0061630">
    <property type="term" value="F:ubiquitin protein ligase activity"/>
    <property type="evidence" value="ECO:0007669"/>
    <property type="project" value="UniProtKB-EC"/>
</dbReference>
<dbReference type="EC" id="2.3.2.26" evidence="3"/>
<evidence type="ECO:0000256" key="6">
    <source>
        <dbReference type="PROSITE-ProRule" id="PRU00104"/>
    </source>
</evidence>
<comment type="caution">
    <text evidence="9">The sequence shown here is derived from an EMBL/GenBank/DDBJ whole genome shotgun (WGS) entry which is preliminary data.</text>
</comment>
<dbReference type="PANTHER" id="PTHR45700:SF2">
    <property type="entry name" value="UBIQUITIN-PROTEIN LIGASE E3C"/>
    <property type="match status" value="1"/>
</dbReference>
<evidence type="ECO:0000313" key="9">
    <source>
        <dbReference type="EMBL" id="CAF9927640.1"/>
    </source>
</evidence>
<sequence length="1217" mass="137316">MFPSFTGSTRPRRQVNLSGRNNNPFAAIPGSRTSSSPQTAQNALAQAQHERILRQQERERPPAATKIQKTWRGHKERKQAKVLWRQEWDYREGWELGGRSKTQEPLSQLAAPAYASEDECLGSLRVLVQFVSPKNKHDIQCLDHFATRYLQSNQMQPSGHPADIWTYPLLRLAKLSLATLNAKWTPPLSTHTVDNLVALLNAVATAIPRQLASHSHEYFRILAQAGTGHQCSDPRTIESAALALLQPTSDRTGDSYEGFASEFLTTPGLPAVFGSLDGFGQRIQYRTLAAALGKVLSRSSHDDILQLKSRENLLWLLAYFIYFRRLAYSDKHNFTDSPDVQYVKIVSRLISLLADDISARIEMSNRLPSSDSSIPAPAAGPVEPLPAFVRSEILTLINQENVSSLLANFDVGPTSSEGVPGTPGEASALASYSLTLLRAFPRRGDEIRMWLFRGSTSRGSSRTSHATKPLPAIKYFYQVASKSKVYQQITNDPRETVSMLRPDAPQIQEKRPSHFVADDSRDQQWRVILLFLELYTPVLKVMDDEEFLAGTSAYHEQWSWTRKSALPLDQVRDLTIFLKNLSFSMHWNASEIAGIEAAEVKTSLAEYFGGNKAVQNEHRQDEGPAKLEEMSIAGVSGMTLIYMKGMVTGVLRMIYERDSRRKFLPRDHWLMTKYFEMDRFISAVVEEEEHRHQIQESYESYEAGGKSQGGGDVDMDDDDDDDDGFALIGNSHAQQVRRAERLKRQQRKTSRRKQLESVAPRLEILQNMPFFIPFATRVQIFRQFVALDQHRRRGTSDPDMWRFAQMNSAAGDISKHRAKVRREHIFEDAYAQFYGLGESLKEPIQIRFVDKFDTIEEGIDGGGVTKEFLTSVTNEAFGAVNGMEALFIENDQHLLYPNPSAVEERKANLQQAMYKEGSLDWNDNIRDLLRRYDFLGRIIGKCLYEGILVDIHFAPFFLLKWALTGGSGSATKESSYRANLNDLRDLDEGLYQGLLQLKNYPGDVEDFSLNFAVTDTIRTSPTETKQVTRELRPSGASISVTNENRLVYISYMARHRLQIQPHRQTSAFLRGLGTIISPSWLNMFNQSELQTLVGGASSEISVSDLRANTQYGGLYAIGDDGVEHPCVQMFWKVLQSLEDNDRKKVLKFVTSTPRAPLLGFGNLNPKFSIRDSGSDQTRLPSTSTCVNLLKLPVYREEKVLRERLLYSVNAGAGFNLS</sequence>
<evidence type="ECO:0000256" key="3">
    <source>
        <dbReference type="ARBA" id="ARBA00012485"/>
    </source>
</evidence>
<dbReference type="InterPro" id="IPR000048">
    <property type="entry name" value="IQ_motif_EF-hand-BS"/>
</dbReference>
<dbReference type="InterPro" id="IPR035983">
    <property type="entry name" value="Hect_E3_ubiquitin_ligase"/>
</dbReference>
<dbReference type="Gene3D" id="3.30.2160.10">
    <property type="entry name" value="Hect, E3 ligase catalytic domain"/>
    <property type="match status" value="1"/>
</dbReference>
<dbReference type="GO" id="GO:0006511">
    <property type="term" value="P:ubiquitin-dependent protein catabolic process"/>
    <property type="evidence" value="ECO:0007669"/>
    <property type="project" value="TreeGrafter"/>
</dbReference>
<evidence type="ECO:0000256" key="7">
    <source>
        <dbReference type="SAM" id="MobiDB-lite"/>
    </source>
</evidence>
<feature type="domain" description="HECT" evidence="8">
    <location>
        <begin position="836"/>
        <end position="1217"/>
    </location>
</feature>
<evidence type="ECO:0000256" key="2">
    <source>
        <dbReference type="ARBA" id="ARBA00004906"/>
    </source>
</evidence>